<keyword evidence="3" id="KW-1185">Reference proteome</keyword>
<evidence type="ECO:0000313" key="2">
    <source>
        <dbReference type="EMBL" id="MFD1981582.1"/>
    </source>
</evidence>
<proteinExistence type="predicted"/>
<dbReference type="RefSeq" id="WP_379093243.1">
    <property type="nucleotide sequence ID" value="NZ_JBHUGZ010000001.1"/>
</dbReference>
<protein>
    <submittedName>
        <fullName evidence="2">Uncharacterized protein</fullName>
    </submittedName>
</protein>
<dbReference type="Proteomes" id="UP001597405">
    <property type="component" value="Unassembled WGS sequence"/>
</dbReference>
<gene>
    <name evidence="2" type="ORF">ACFSOZ_02520</name>
</gene>
<evidence type="ECO:0000313" key="3">
    <source>
        <dbReference type="Proteomes" id="UP001597405"/>
    </source>
</evidence>
<name>A0ABW4U4W9_9HYPH</name>
<dbReference type="EMBL" id="JBHUGZ010000001">
    <property type="protein sequence ID" value="MFD1981582.1"/>
    <property type="molecule type" value="Genomic_DNA"/>
</dbReference>
<accession>A0ABW4U4W9</accession>
<sequence length="63" mass="7336">MVKRRMRDPYQLRAQADRISKEIIDIERSAREAKTAKLRAQREAQQQVSARTKPDRVGRGDAE</sequence>
<feature type="region of interest" description="Disordered" evidence="1">
    <location>
        <begin position="35"/>
        <end position="63"/>
    </location>
</feature>
<reference evidence="3" key="1">
    <citation type="journal article" date="2019" name="Int. J. Syst. Evol. Microbiol.">
        <title>The Global Catalogue of Microorganisms (GCM) 10K type strain sequencing project: providing services to taxonomists for standard genome sequencing and annotation.</title>
        <authorList>
            <consortium name="The Broad Institute Genomics Platform"/>
            <consortium name="The Broad Institute Genome Sequencing Center for Infectious Disease"/>
            <person name="Wu L."/>
            <person name="Ma J."/>
        </authorList>
    </citation>
    <scope>NUCLEOTIDE SEQUENCE [LARGE SCALE GENOMIC DNA]</scope>
    <source>
        <strain evidence="3">CGMCC 1.16225</strain>
    </source>
</reference>
<comment type="caution">
    <text evidence="2">The sequence shown here is derived from an EMBL/GenBank/DDBJ whole genome shotgun (WGS) entry which is preliminary data.</text>
</comment>
<evidence type="ECO:0000256" key="1">
    <source>
        <dbReference type="SAM" id="MobiDB-lite"/>
    </source>
</evidence>
<organism evidence="2 3">
    <name type="scientific">Mesorhizobium newzealandense</name>
    <dbReference type="NCBI Taxonomy" id="1300302"/>
    <lineage>
        <taxon>Bacteria</taxon>
        <taxon>Pseudomonadati</taxon>
        <taxon>Pseudomonadota</taxon>
        <taxon>Alphaproteobacteria</taxon>
        <taxon>Hyphomicrobiales</taxon>
        <taxon>Phyllobacteriaceae</taxon>
        <taxon>Mesorhizobium</taxon>
    </lineage>
</organism>
<feature type="compositionally biased region" description="Basic and acidic residues" evidence="1">
    <location>
        <begin position="52"/>
        <end position="63"/>
    </location>
</feature>